<dbReference type="EMBL" id="CAADFJ010000079">
    <property type="protein sequence ID" value="VFK02016.1"/>
    <property type="molecule type" value="Genomic_DNA"/>
</dbReference>
<accession>A0A450URH2</accession>
<evidence type="ECO:0000313" key="3">
    <source>
        <dbReference type="EMBL" id="VFK02016.1"/>
    </source>
</evidence>
<reference evidence="1" key="1">
    <citation type="submission" date="2019-02" db="EMBL/GenBank/DDBJ databases">
        <authorList>
            <person name="Gruber-Vodicka R. H."/>
            <person name="Seah K. B. B."/>
        </authorList>
    </citation>
    <scope>NUCLEOTIDE SEQUENCE</scope>
    <source>
        <strain evidence="3">BECK_SA2B12</strain>
        <strain evidence="1">BECK_SA2B15</strain>
        <strain evidence="2">BECK_SA2B20</strain>
    </source>
</reference>
<gene>
    <name evidence="1" type="ORF">BECKH772A_GA0070896_1008214</name>
    <name evidence="2" type="ORF">BECKH772B_GA0070898_1008214</name>
    <name evidence="3" type="ORF">BECKH772C_GA0070978_1007914</name>
</gene>
<dbReference type="EMBL" id="CAADFG010000082">
    <property type="protein sequence ID" value="VFJ95127.1"/>
    <property type="molecule type" value="Genomic_DNA"/>
</dbReference>
<protein>
    <submittedName>
        <fullName evidence="1">Uncharacterized protein</fullName>
    </submittedName>
</protein>
<evidence type="ECO:0000313" key="1">
    <source>
        <dbReference type="EMBL" id="VFJ95127.1"/>
    </source>
</evidence>
<dbReference type="EMBL" id="CAADFI010000082">
    <property type="protein sequence ID" value="VFJ95844.1"/>
    <property type="molecule type" value="Genomic_DNA"/>
</dbReference>
<name>A0A450URH2_9GAMM</name>
<evidence type="ECO:0000313" key="2">
    <source>
        <dbReference type="EMBL" id="VFJ95844.1"/>
    </source>
</evidence>
<sequence>MNKLLREDWSPEQISLWLKEQNLPTVSHEWIYQHVIQDKHRNGTLHRKDFIQGYCVQRLENALKIQYASKRGNFSLYLEKYEYAKNPSHGFLR</sequence>
<organism evidence="1">
    <name type="scientific">Candidatus Kentrum eta</name>
    <dbReference type="NCBI Taxonomy" id="2126337"/>
    <lineage>
        <taxon>Bacteria</taxon>
        <taxon>Pseudomonadati</taxon>
        <taxon>Pseudomonadota</taxon>
        <taxon>Gammaproteobacteria</taxon>
        <taxon>Candidatus Kentrum</taxon>
    </lineage>
</organism>
<proteinExistence type="predicted"/>
<dbReference type="AlphaFoldDB" id="A0A450URH2"/>